<evidence type="ECO:0000259" key="4">
    <source>
        <dbReference type="Pfam" id="PF12816"/>
    </source>
</evidence>
<dbReference type="GO" id="GO:0030897">
    <property type="term" value="C:HOPS complex"/>
    <property type="evidence" value="ECO:0007669"/>
    <property type="project" value="TreeGrafter"/>
</dbReference>
<dbReference type="Gene3D" id="2.130.10.10">
    <property type="entry name" value="YVTN repeat-like/Quinoprotein amine dehydrogenase"/>
    <property type="match status" value="1"/>
</dbReference>
<dbReference type="PANTHER" id="PTHR12616:SF8">
    <property type="entry name" value="VACUOLAR PROTEIN SORTING-ASSOCIATED PROTEIN 8 HOMOLOG"/>
    <property type="match status" value="1"/>
</dbReference>
<gene>
    <name evidence="5" type="ORF">H4R18_002906</name>
</gene>
<evidence type="ECO:0000256" key="2">
    <source>
        <dbReference type="PROSITE-ProRule" id="PRU00221"/>
    </source>
</evidence>
<feature type="domain" description="Vacuolar protein sorting-associated protein 8 central" evidence="4">
    <location>
        <begin position="532"/>
        <end position="668"/>
    </location>
</feature>
<dbReference type="InterPro" id="IPR045111">
    <property type="entry name" value="Vps41/Vps8"/>
</dbReference>
<accession>A0A9W8LJC7</accession>
<dbReference type="Pfam" id="PF12816">
    <property type="entry name" value="TPR_Vps8"/>
    <property type="match status" value="1"/>
</dbReference>
<feature type="non-terminal residue" evidence="5">
    <location>
        <position position="677"/>
    </location>
</feature>
<feature type="region of interest" description="Disordered" evidence="3">
    <location>
        <begin position="654"/>
        <end position="677"/>
    </location>
</feature>
<dbReference type="Proteomes" id="UP001140217">
    <property type="component" value="Unassembled WGS sequence"/>
</dbReference>
<dbReference type="PROSITE" id="PS50082">
    <property type="entry name" value="WD_REPEATS_2"/>
    <property type="match status" value="1"/>
</dbReference>
<dbReference type="Pfam" id="PF23410">
    <property type="entry name" value="Beta-prop_VPS8"/>
    <property type="match status" value="1"/>
</dbReference>
<name>A0A9W8LJC7_9FUNG</name>
<dbReference type="AlphaFoldDB" id="A0A9W8LJC7"/>
<dbReference type="PANTHER" id="PTHR12616">
    <property type="entry name" value="VACUOLAR PROTEIN SORTING VPS41"/>
    <property type="match status" value="1"/>
</dbReference>
<dbReference type="GO" id="GO:0034058">
    <property type="term" value="P:endosomal vesicle fusion"/>
    <property type="evidence" value="ECO:0007669"/>
    <property type="project" value="TreeGrafter"/>
</dbReference>
<feature type="region of interest" description="Disordered" evidence="3">
    <location>
        <begin position="1"/>
        <end position="31"/>
    </location>
</feature>
<organism evidence="5 6">
    <name type="scientific">Coemansia javaensis</name>
    <dbReference type="NCBI Taxonomy" id="2761396"/>
    <lineage>
        <taxon>Eukaryota</taxon>
        <taxon>Fungi</taxon>
        <taxon>Fungi incertae sedis</taxon>
        <taxon>Zoopagomycota</taxon>
        <taxon>Kickxellomycotina</taxon>
        <taxon>Kickxellomycetes</taxon>
        <taxon>Kickxellales</taxon>
        <taxon>Kickxellaceae</taxon>
        <taxon>Coemansia</taxon>
    </lineage>
</organism>
<proteinExistence type="inferred from homology"/>
<dbReference type="SUPFAM" id="SSF50952">
    <property type="entry name" value="Soluble quinoprotein glucose dehydrogenase"/>
    <property type="match status" value="1"/>
</dbReference>
<dbReference type="GO" id="GO:0005770">
    <property type="term" value="C:late endosome"/>
    <property type="evidence" value="ECO:0007669"/>
    <property type="project" value="TreeGrafter"/>
</dbReference>
<reference evidence="5" key="1">
    <citation type="submission" date="2022-07" db="EMBL/GenBank/DDBJ databases">
        <title>Phylogenomic reconstructions and comparative analyses of Kickxellomycotina fungi.</title>
        <authorList>
            <person name="Reynolds N.K."/>
            <person name="Stajich J.E."/>
            <person name="Barry K."/>
            <person name="Grigoriev I.V."/>
            <person name="Crous P."/>
            <person name="Smith M.E."/>
        </authorList>
    </citation>
    <scope>NUCLEOTIDE SEQUENCE</scope>
    <source>
        <strain evidence="5">NBRC 105414</strain>
    </source>
</reference>
<evidence type="ECO:0000313" key="5">
    <source>
        <dbReference type="EMBL" id="KAJ2781376.1"/>
    </source>
</evidence>
<evidence type="ECO:0000256" key="1">
    <source>
        <dbReference type="ARBA" id="ARBA00009422"/>
    </source>
</evidence>
<keyword evidence="6" id="KW-1185">Reference proteome</keyword>
<sequence>MDAEAAAAAAAGSPEPSTPSSLLEPTPETEYEGRIANLESGPGQSTTEHFSWRQLADLWAKQGELAARFGAASAVCMGDHVALGTERGAVAVVDYLGRTKAALAPPAAHAGAVTALAFSADQRALAVGHAGGFVAVWDWAAGAAAAVTRPGAGGHAAPVTSVAFVGASRHRYVSASAGGAVLSHHIVRRLLTTVATARLDADGILFEAAGAQPGAGDGLGLVAAVTATALSVWSTRPGVAQQYRAAHHGRQQSHAGQRQRAFGRRPYAGSVAWQPAGGGGGGGLPALAYSWGPNVVVVRLHQDGDGAGAGGGARIRFERDAPWVASEDVVLCRWIERGVVLYMTRSQQLFAYEPALRQETLVSAAPPGPIGGRPWVTLATGAEAEPSYAQAVCVHRRRAFALCGAGAGAGAAYVGRLLTWAERLAILEEQGRRIDAIALATGLCQARTGQVVAGLPGPGAGAAGHARRQALVAPRLEELMRRQLAEPPASDAEARALALACVQACLALGRPQLLFGDVFERFAAEPARLRAFLAAVEPFILSGEIARLPPQALNAMVDSYGAAPALVPRLGDVLTNLRLRPGEFDVDRVLAICRRHCLWRTFARVWLGMGDPVAPIAAMVSAAATATTEDAAPSDEAPGVVVFEYLDMVVRGRSYPDDQPVQPQSRAEKYSTLVTEL</sequence>
<evidence type="ECO:0000313" key="6">
    <source>
        <dbReference type="Proteomes" id="UP001140217"/>
    </source>
</evidence>
<feature type="compositionally biased region" description="Low complexity" evidence="3">
    <location>
        <begin position="1"/>
        <end position="28"/>
    </location>
</feature>
<dbReference type="GO" id="GO:0006623">
    <property type="term" value="P:protein targeting to vacuole"/>
    <property type="evidence" value="ECO:0007669"/>
    <property type="project" value="InterPro"/>
</dbReference>
<dbReference type="InterPro" id="IPR025941">
    <property type="entry name" value="Vps8_central_dom"/>
</dbReference>
<comment type="caution">
    <text evidence="5">The sequence shown here is derived from an EMBL/GenBank/DDBJ whole genome shotgun (WGS) entry which is preliminary data.</text>
</comment>
<keyword evidence="2" id="KW-0853">WD repeat</keyword>
<dbReference type="SMART" id="SM00320">
    <property type="entry name" value="WD40"/>
    <property type="match status" value="2"/>
</dbReference>
<dbReference type="InterPro" id="IPR015943">
    <property type="entry name" value="WD40/YVTN_repeat-like_dom_sf"/>
</dbReference>
<dbReference type="EMBL" id="JANBUL010000106">
    <property type="protein sequence ID" value="KAJ2781376.1"/>
    <property type="molecule type" value="Genomic_DNA"/>
</dbReference>
<dbReference type="InterPro" id="IPR001680">
    <property type="entry name" value="WD40_rpt"/>
</dbReference>
<protein>
    <recommendedName>
        <fullName evidence="4">Vacuolar protein sorting-associated protein 8 central domain-containing protein</fullName>
    </recommendedName>
</protein>
<dbReference type="InterPro" id="IPR011041">
    <property type="entry name" value="Quinoprot_gluc/sorb_DH_b-prop"/>
</dbReference>
<feature type="repeat" description="WD" evidence="2">
    <location>
        <begin position="106"/>
        <end position="147"/>
    </location>
</feature>
<comment type="similarity">
    <text evidence="1">Belongs to the VPS8 family.</text>
</comment>
<evidence type="ECO:0000256" key="3">
    <source>
        <dbReference type="SAM" id="MobiDB-lite"/>
    </source>
</evidence>
<dbReference type="OrthoDB" id="289913at2759"/>